<dbReference type="GO" id="GO:0004743">
    <property type="term" value="F:pyruvate kinase activity"/>
    <property type="evidence" value="ECO:0007669"/>
    <property type="project" value="UniProtKB-EC"/>
</dbReference>
<dbReference type="Gene3D" id="3.40.1380.20">
    <property type="entry name" value="Pyruvate kinase, C-terminal domain"/>
    <property type="match status" value="1"/>
</dbReference>
<keyword evidence="7" id="KW-0547">Nucleotide-binding</keyword>
<keyword evidence="11 13" id="KW-0324">Glycolysis</keyword>
<dbReference type="GO" id="GO:0016301">
    <property type="term" value="F:kinase activity"/>
    <property type="evidence" value="ECO:0007669"/>
    <property type="project" value="UniProtKB-KW"/>
</dbReference>
<dbReference type="InterPro" id="IPR040442">
    <property type="entry name" value="Pyrv_kinase-like_dom_sf"/>
</dbReference>
<keyword evidence="6" id="KW-0479">Metal-binding</keyword>
<dbReference type="Pfam" id="PF02887">
    <property type="entry name" value="PK_C"/>
    <property type="match status" value="1"/>
</dbReference>
<evidence type="ECO:0000256" key="5">
    <source>
        <dbReference type="ARBA" id="ARBA00022679"/>
    </source>
</evidence>
<feature type="domain" description="Pyruvate kinase barrel" evidence="14">
    <location>
        <begin position="65"/>
        <end position="387"/>
    </location>
</feature>
<evidence type="ECO:0000259" key="14">
    <source>
        <dbReference type="Pfam" id="PF00224"/>
    </source>
</evidence>
<dbReference type="EMBL" id="JAMWBK010000001">
    <property type="protein sequence ID" value="KAJ8908352.1"/>
    <property type="molecule type" value="Genomic_DNA"/>
</dbReference>
<dbReference type="InterPro" id="IPR036918">
    <property type="entry name" value="Pyrv_Knase_C_sf"/>
</dbReference>
<keyword evidence="5 13" id="KW-0808">Transferase</keyword>
<evidence type="ECO:0000256" key="4">
    <source>
        <dbReference type="ARBA" id="ARBA00012142"/>
    </source>
</evidence>
<dbReference type="InterPro" id="IPR015795">
    <property type="entry name" value="Pyrv_Knase_C"/>
</dbReference>
<dbReference type="SUPFAM" id="SSF51621">
    <property type="entry name" value="Phosphoenolpyruvate/pyruvate domain"/>
    <property type="match status" value="1"/>
</dbReference>
<reference evidence="16 17" key="1">
    <citation type="journal article" date="2023" name="Nat. Commun.">
        <title>Origin of minicircular mitochondrial genomes in red algae.</title>
        <authorList>
            <person name="Lee Y."/>
            <person name="Cho C.H."/>
            <person name="Lee Y.M."/>
            <person name="Park S.I."/>
            <person name="Yang J.H."/>
            <person name="West J.A."/>
            <person name="Bhattacharya D."/>
            <person name="Yoon H.S."/>
        </authorList>
    </citation>
    <scope>NUCLEOTIDE SEQUENCE [LARGE SCALE GENOMIC DNA]</scope>
    <source>
        <strain evidence="16 17">CCMP1338</strain>
        <tissue evidence="16">Whole cell</tissue>
    </source>
</reference>
<protein>
    <recommendedName>
        <fullName evidence="4 13">Pyruvate kinase</fullName>
        <ecNumber evidence="4 13">2.7.1.40</ecNumber>
    </recommendedName>
</protein>
<comment type="pathway">
    <text evidence="2 13">Carbohydrate degradation; glycolysis; pyruvate from D-glyceraldehyde 3-phosphate: step 5/5.</text>
</comment>
<evidence type="ECO:0000313" key="16">
    <source>
        <dbReference type="EMBL" id="KAJ8908352.1"/>
    </source>
</evidence>
<keyword evidence="9" id="KW-0067">ATP-binding</keyword>
<dbReference type="InterPro" id="IPR018209">
    <property type="entry name" value="Pyrv_Knase_AS"/>
</dbReference>
<dbReference type="GO" id="GO:0000287">
    <property type="term" value="F:magnesium ion binding"/>
    <property type="evidence" value="ECO:0007669"/>
    <property type="project" value="InterPro"/>
</dbReference>
<keyword evidence="8 13" id="KW-0418">Kinase</keyword>
<evidence type="ECO:0000256" key="13">
    <source>
        <dbReference type="RuleBase" id="RU000504"/>
    </source>
</evidence>
<dbReference type="Gene3D" id="2.40.33.10">
    <property type="entry name" value="PK beta-barrel domain-like"/>
    <property type="match status" value="1"/>
</dbReference>
<evidence type="ECO:0000256" key="8">
    <source>
        <dbReference type="ARBA" id="ARBA00022777"/>
    </source>
</evidence>
<dbReference type="GO" id="GO:0005524">
    <property type="term" value="F:ATP binding"/>
    <property type="evidence" value="ECO:0007669"/>
    <property type="project" value="UniProtKB-KW"/>
</dbReference>
<gene>
    <name evidence="16" type="ORF">NDN08_005062</name>
</gene>
<feature type="domain" description="Pyruvate kinase C-terminal" evidence="15">
    <location>
        <begin position="421"/>
        <end position="522"/>
    </location>
</feature>
<evidence type="ECO:0000259" key="15">
    <source>
        <dbReference type="Pfam" id="PF02887"/>
    </source>
</evidence>
<dbReference type="PANTHER" id="PTHR11817">
    <property type="entry name" value="PYRUVATE KINASE"/>
    <property type="match status" value="1"/>
</dbReference>
<evidence type="ECO:0000256" key="3">
    <source>
        <dbReference type="ARBA" id="ARBA00008663"/>
    </source>
</evidence>
<dbReference type="Pfam" id="PF00224">
    <property type="entry name" value="PK"/>
    <property type="match status" value="1"/>
</dbReference>
<dbReference type="SUPFAM" id="SSF50800">
    <property type="entry name" value="PK beta-barrel domain-like"/>
    <property type="match status" value="1"/>
</dbReference>
<evidence type="ECO:0000256" key="10">
    <source>
        <dbReference type="ARBA" id="ARBA00022842"/>
    </source>
</evidence>
<organism evidence="16 17">
    <name type="scientific">Rhodosorus marinus</name>
    <dbReference type="NCBI Taxonomy" id="101924"/>
    <lineage>
        <taxon>Eukaryota</taxon>
        <taxon>Rhodophyta</taxon>
        <taxon>Stylonematophyceae</taxon>
        <taxon>Stylonematales</taxon>
        <taxon>Stylonemataceae</taxon>
        <taxon>Rhodosorus</taxon>
    </lineage>
</organism>
<dbReference type="EC" id="2.7.1.40" evidence="4 13"/>
<evidence type="ECO:0000256" key="2">
    <source>
        <dbReference type="ARBA" id="ARBA00004997"/>
    </source>
</evidence>
<name>A0AAV8V4A7_9RHOD</name>
<evidence type="ECO:0000256" key="11">
    <source>
        <dbReference type="ARBA" id="ARBA00023152"/>
    </source>
</evidence>
<proteinExistence type="inferred from homology"/>
<dbReference type="InterPro" id="IPR011037">
    <property type="entry name" value="Pyrv_Knase-like_insert_dom_sf"/>
</dbReference>
<keyword evidence="12" id="KW-0670">Pyruvate</keyword>
<comment type="cofactor">
    <cofactor evidence="1">
        <name>K(+)</name>
        <dbReference type="ChEBI" id="CHEBI:29103"/>
    </cofactor>
</comment>
<dbReference type="PROSITE" id="PS00110">
    <property type="entry name" value="PYRUVATE_KINASE"/>
    <property type="match status" value="1"/>
</dbReference>
<accession>A0AAV8V4A7</accession>
<dbReference type="InterPro" id="IPR015806">
    <property type="entry name" value="Pyrv_Knase_insert_dom_sf"/>
</dbReference>
<dbReference type="SUPFAM" id="SSF52935">
    <property type="entry name" value="PK C-terminal domain-like"/>
    <property type="match status" value="1"/>
</dbReference>
<evidence type="ECO:0000256" key="7">
    <source>
        <dbReference type="ARBA" id="ARBA00022741"/>
    </source>
</evidence>
<sequence>MGMNLPACFVSSWTGSRLRTPLRGERKCSIGVRARTWRCVAAPDRAVMTGQGLEPGDIFTTNGIRQSKLVCTIGPKTASKEMMLQLAEAGMNVIRMNMSHGTHEWHQGVVDIAREINAEGKYNLGLLLDTKGPEVRSGDLKNPIEVQRGEEFCFTIRQSDSKGKAPNVTEVNYDDFVNDVHVGDTLLIDGGLNSFLIKEITDVDVITECIDGGTLTSRRHLNVRGKSASLPAITDKDWQDIEFGLRNEVDFYALSFVKRPEDVAELQRFLSEKDDDALVLAKIESAESMDYLEEILDQSDGAMVARGDLGSEIPFEDVPLVQESIVRINRGLKKPTIVATHMLESMITYPTPTRAEITDIQTALQQGADATMLSGETAGGQFPLEAVNVMATVSKSVFGADLEEEYIEDAPIAGEDSGRASIAYSASVLAKNVDAAAIVCFTRGGAYAIEASSTRPHVPIIAFCPTGADGLIRTLSLYWGVNAYPLEFSSDPEVTISSAIDHLKSKGIVKPKDYVILASNVLVPSTSRKVQTLQVRMIM</sequence>
<dbReference type="InterPro" id="IPR001697">
    <property type="entry name" value="Pyr_Knase"/>
</dbReference>
<evidence type="ECO:0000256" key="6">
    <source>
        <dbReference type="ARBA" id="ARBA00022723"/>
    </source>
</evidence>
<dbReference type="Gene3D" id="3.20.20.60">
    <property type="entry name" value="Phosphoenolpyruvate-binding domains"/>
    <property type="match status" value="1"/>
</dbReference>
<dbReference type="NCBIfam" id="TIGR01064">
    <property type="entry name" value="pyruv_kin"/>
    <property type="match status" value="1"/>
</dbReference>
<dbReference type="GO" id="GO:0030955">
    <property type="term" value="F:potassium ion binding"/>
    <property type="evidence" value="ECO:0007669"/>
    <property type="project" value="InterPro"/>
</dbReference>
<keyword evidence="17" id="KW-1185">Reference proteome</keyword>
<evidence type="ECO:0000256" key="9">
    <source>
        <dbReference type="ARBA" id="ARBA00022840"/>
    </source>
</evidence>
<comment type="caution">
    <text evidence="16">The sequence shown here is derived from an EMBL/GenBank/DDBJ whole genome shotgun (WGS) entry which is preliminary data.</text>
</comment>
<evidence type="ECO:0000256" key="1">
    <source>
        <dbReference type="ARBA" id="ARBA00001958"/>
    </source>
</evidence>
<evidence type="ECO:0000256" key="12">
    <source>
        <dbReference type="ARBA" id="ARBA00023317"/>
    </source>
</evidence>
<dbReference type="InterPro" id="IPR015793">
    <property type="entry name" value="Pyrv_Knase_brl"/>
</dbReference>
<dbReference type="AlphaFoldDB" id="A0AAV8V4A7"/>
<dbReference type="Proteomes" id="UP001157974">
    <property type="component" value="Unassembled WGS sequence"/>
</dbReference>
<comment type="similarity">
    <text evidence="3 13">Belongs to the pyruvate kinase family.</text>
</comment>
<evidence type="ECO:0000313" key="17">
    <source>
        <dbReference type="Proteomes" id="UP001157974"/>
    </source>
</evidence>
<dbReference type="InterPro" id="IPR015813">
    <property type="entry name" value="Pyrv/PenolPyrv_kinase-like_dom"/>
</dbReference>
<comment type="catalytic activity">
    <reaction evidence="13">
        <text>pyruvate + ATP = phosphoenolpyruvate + ADP + H(+)</text>
        <dbReference type="Rhea" id="RHEA:18157"/>
        <dbReference type="ChEBI" id="CHEBI:15361"/>
        <dbReference type="ChEBI" id="CHEBI:15378"/>
        <dbReference type="ChEBI" id="CHEBI:30616"/>
        <dbReference type="ChEBI" id="CHEBI:58702"/>
        <dbReference type="ChEBI" id="CHEBI:456216"/>
        <dbReference type="EC" id="2.7.1.40"/>
    </reaction>
</comment>
<dbReference type="NCBIfam" id="NF004491">
    <property type="entry name" value="PRK05826.1"/>
    <property type="match status" value="1"/>
</dbReference>
<dbReference type="PRINTS" id="PR01050">
    <property type="entry name" value="PYRUVTKNASE"/>
</dbReference>
<keyword evidence="10 13" id="KW-0460">Magnesium</keyword>